<feature type="compositionally biased region" description="Polar residues" evidence="1">
    <location>
        <begin position="91"/>
        <end position="105"/>
    </location>
</feature>
<reference evidence="2" key="1">
    <citation type="journal article" date="2021" name="Nat. Commun.">
        <title>Genetic determinants of endophytism in the Arabidopsis root mycobiome.</title>
        <authorList>
            <person name="Mesny F."/>
            <person name="Miyauchi S."/>
            <person name="Thiergart T."/>
            <person name="Pickel B."/>
            <person name="Atanasova L."/>
            <person name="Karlsson M."/>
            <person name="Huettel B."/>
            <person name="Barry K.W."/>
            <person name="Haridas S."/>
            <person name="Chen C."/>
            <person name="Bauer D."/>
            <person name="Andreopoulos W."/>
            <person name="Pangilinan J."/>
            <person name="LaButti K."/>
            <person name="Riley R."/>
            <person name="Lipzen A."/>
            <person name="Clum A."/>
            <person name="Drula E."/>
            <person name="Henrissat B."/>
            <person name="Kohler A."/>
            <person name="Grigoriev I.V."/>
            <person name="Martin F.M."/>
            <person name="Hacquard S."/>
        </authorList>
    </citation>
    <scope>NUCLEOTIDE SEQUENCE</scope>
    <source>
        <strain evidence="2">MPI-CAGE-AT-0021</strain>
    </source>
</reference>
<feature type="region of interest" description="Disordered" evidence="1">
    <location>
        <begin position="62"/>
        <end position="110"/>
    </location>
</feature>
<keyword evidence="3" id="KW-1185">Reference proteome</keyword>
<gene>
    <name evidence="2" type="ORF">B0J13DRAFT_612810</name>
</gene>
<proteinExistence type="predicted"/>
<evidence type="ECO:0000256" key="1">
    <source>
        <dbReference type="SAM" id="MobiDB-lite"/>
    </source>
</evidence>
<protein>
    <submittedName>
        <fullName evidence="2">Uncharacterized protein</fullName>
    </submittedName>
</protein>
<name>A0A9P9IGS0_9HYPO</name>
<dbReference type="PROSITE" id="PS51257">
    <property type="entry name" value="PROKAR_LIPOPROTEIN"/>
    <property type="match status" value="1"/>
</dbReference>
<dbReference type="EMBL" id="JAGMUU010000029">
    <property type="protein sequence ID" value="KAH7120061.1"/>
    <property type="molecule type" value="Genomic_DNA"/>
</dbReference>
<organism evidence="2 3">
    <name type="scientific">Dactylonectria estremocensis</name>
    <dbReference type="NCBI Taxonomy" id="1079267"/>
    <lineage>
        <taxon>Eukaryota</taxon>
        <taxon>Fungi</taxon>
        <taxon>Dikarya</taxon>
        <taxon>Ascomycota</taxon>
        <taxon>Pezizomycotina</taxon>
        <taxon>Sordariomycetes</taxon>
        <taxon>Hypocreomycetidae</taxon>
        <taxon>Hypocreales</taxon>
        <taxon>Nectriaceae</taxon>
        <taxon>Dactylonectria</taxon>
    </lineage>
</organism>
<dbReference type="OrthoDB" id="10319838at2759"/>
<evidence type="ECO:0000313" key="3">
    <source>
        <dbReference type="Proteomes" id="UP000717696"/>
    </source>
</evidence>
<dbReference type="AlphaFoldDB" id="A0A9P9IGS0"/>
<accession>A0A9P9IGS0</accession>
<comment type="caution">
    <text evidence="2">The sequence shown here is derived from an EMBL/GenBank/DDBJ whole genome shotgun (WGS) entry which is preliminary data.</text>
</comment>
<sequence length="218" mass="23716">MAFCRRLPSASAGACGPARTSSGLSYVSAGCALWLLTDLEVPRSLVCLTRFSYTLFLQGEPPETEVHEPQDSPSKQAQPSLHPLGPDREPTATNSQESRPGSGTDATIERDVLFSPRNGLPAMYRDIFEAVVVVSGGRWAAVAAAPNLQYVPRKGGCHRKTPAVLRTPLYYRGFPTMQTWGLAMLMTIIMPRFHGATPTNMWTTPDRGPDVVPPSPMF</sequence>
<evidence type="ECO:0000313" key="2">
    <source>
        <dbReference type="EMBL" id="KAH7120061.1"/>
    </source>
</evidence>
<dbReference type="Proteomes" id="UP000717696">
    <property type="component" value="Unassembled WGS sequence"/>
</dbReference>